<dbReference type="SMART" id="SM00160">
    <property type="entry name" value="RanBD"/>
    <property type="match status" value="1"/>
</dbReference>
<evidence type="ECO:0000256" key="9">
    <source>
        <dbReference type="SAM" id="MobiDB-lite"/>
    </source>
</evidence>
<dbReference type="AlphaFoldDB" id="A0A075A6I2"/>
<reference evidence="11 12" key="1">
    <citation type="submission" date="2013-11" db="EMBL/GenBank/DDBJ databases">
        <title>Opisthorchis viverrini - life in the bile duct.</title>
        <authorList>
            <person name="Young N.D."/>
            <person name="Nagarajan N."/>
            <person name="Lin S.J."/>
            <person name="Korhonen P.K."/>
            <person name="Jex A.R."/>
            <person name="Hall R.S."/>
            <person name="Safavi-Hemami H."/>
            <person name="Kaewkong W."/>
            <person name="Bertrand D."/>
            <person name="Gao S."/>
            <person name="Seet Q."/>
            <person name="Wongkham S."/>
            <person name="Teh B.T."/>
            <person name="Wongkham C."/>
            <person name="Intapan P.M."/>
            <person name="Maleewong W."/>
            <person name="Yang X."/>
            <person name="Hu M."/>
            <person name="Wang Z."/>
            <person name="Hofmann A."/>
            <person name="Sternberg P.W."/>
            <person name="Tan P."/>
            <person name="Wang J."/>
            <person name="Gasser R.B."/>
        </authorList>
    </citation>
    <scope>NUCLEOTIDE SEQUENCE [LARGE SCALE GENOMIC DNA]</scope>
</reference>
<comment type="similarity">
    <text evidence="5">Belongs to the RANBP1 family.</text>
</comment>
<gene>
    <name evidence="11" type="ORF">T265_08992</name>
</gene>
<evidence type="ECO:0000256" key="6">
    <source>
        <dbReference type="ARBA" id="ARBA00066150"/>
    </source>
</evidence>
<evidence type="ECO:0000313" key="11">
    <source>
        <dbReference type="EMBL" id="KER23049.1"/>
    </source>
</evidence>
<dbReference type="GO" id="GO:0005643">
    <property type="term" value="C:nuclear pore"/>
    <property type="evidence" value="ECO:0007669"/>
    <property type="project" value="TreeGrafter"/>
</dbReference>
<keyword evidence="12" id="KW-1185">Reference proteome</keyword>
<dbReference type="GO" id="GO:0005737">
    <property type="term" value="C:cytoplasm"/>
    <property type="evidence" value="ECO:0007669"/>
    <property type="project" value="TreeGrafter"/>
</dbReference>
<organism evidence="11 12">
    <name type="scientific">Opisthorchis viverrini</name>
    <name type="common">Southeast Asian liver fluke</name>
    <dbReference type="NCBI Taxonomy" id="6198"/>
    <lineage>
        <taxon>Eukaryota</taxon>
        <taxon>Metazoa</taxon>
        <taxon>Spiralia</taxon>
        <taxon>Lophotrochozoa</taxon>
        <taxon>Platyhelminthes</taxon>
        <taxon>Trematoda</taxon>
        <taxon>Digenea</taxon>
        <taxon>Opisthorchiida</taxon>
        <taxon>Opisthorchiata</taxon>
        <taxon>Opisthorchiidae</taxon>
        <taxon>Opisthorchis</taxon>
    </lineage>
</organism>
<evidence type="ECO:0000256" key="7">
    <source>
        <dbReference type="ARBA" id="ARBA00067380"/>
    </source>
</evidence>
<evidence type="ECO:0000256" key="2">
    <source>
        <dbReference type="ARBA" id="ARBA00022553"/>
    </source>
</evidence>
<feature type="region of interest" description="Disordered" evidence="9">
    <location>
        <begin position="161"/>
        <end position="227"/>
    </location>
</feature>
<dbReference type="GeneID" id="20323171"/>
<comment type="subunit">
    <text evidence="6">Interacts with RAN (via C-terminus of GTP-bound form) but not with GDP-bound RAN. Identified in a complex composed of RAN, RANGAP1 and RANBP1. Identified in a complex that contains TNPO1, RAN and RANBP1. Identified in a complex that contains CSE1L, KPNA2, RAN and RANBP1. Identified in a complex with nucleotide-free RAN and RCC1.</text>
</comment>
<dbReference type="InterPro" id="IPR045255">
    <property type="entry name" value="RanBP1-like"/>
</dbReference>
<sequence>MNKTVAARTTARQFDSSNSECYFQPVVSLPPIAISNTEENEEGVFKRKAKLYRYDRAEDPPEWKERGKGVIQILKHNKTGRYRVLMRRDRTFKVCANHVITSTMQLRPNCNSDRAFVWQTLADFADEVPKPEFLGVRFSCASDTQEFKKVFEDGVKQAVEAKSKSSSETVESNRTKETSGDDNEEAESQLSQSFTRLRMDKSDAPKADADEVSPKLLTAGSGDKPSG</sequence>
<dbReference type="CTD" id="20323171"/>
<feature type="domain" description="RanBD1" evidence="10">
    <location>
        <begin position="22"/>
        <end position="160"/>
    </location>
</feature>
<dbReference type="PANTHER" id="PTHR23138">
    <property type="entry name" value="RAN BINDING PROTEIN"/>
    <property type="match status" value="1"/>
</dbReference>
<evidence type="ECO:0000256" key="3">
    <source>
        <dbReference type="ARBA" id="ARBA00022990"/>
    </source>
</evidence>
<dbReference type="STRING" id="6198.A0A075A6I2"/>
<dbReference type="GO" id="GO:0006913">
    <property type="term" value="P:nucleocytoplasmic transport"/>
    <property type="evidence" value="ECO:0007669"/>
    <property type="project" value="InterPro"/>
</dbReference>
<name>A0A075A6I2_OPIVI</name>
<dbReference type="KEGG" id="ovi:T265_08992"/>
<dbReference type="Pfam" id="PF00638">
    <property type="entry name" value="Ran_BP1"/>
    <property type="match status" value="1"/>
</dbReference>
<evidence type="ECO:0000256" key="8">
    <source>
        <dbReference type="ARBA" id="ARBA00081162"/>
    </source>
</evidence>
<dbReference type="SUPFAM" id="SSF50729">
    <property type="entry name" value="PH domain-like"/>
    <property type="match status" value="1"/>
</dbReference>
<dbReference type="RefSeq" id="XP_009173206.1">
    <property type="nucleotide sequence ID" value="XM_009174942.1"/>
</dbReference>
<keyword evidence="3" id="KW-0007">Acetylation</keyword>
<dbReference type="InterPro" id="IPR011993">
    <property type="entry name" value="PH-like_dom_sf"/>
</dbReference>
<protein>
    <recommendedName>
        <fullName evidence="7">Ran-specific GTPase-activating protein</fullName>
    </recommendedName>
    <alternativeName>
        <fullName evidence="8">Ran-binding protein 1</fullName>
    </alternativeName>
</protein>
<comment type="function">
    <text evidence="4">Plays a role in RAN-dependent nucleocytoplasmic transport. Alleviates the TNPO1-dependent inhibition of RAN GTPase activity and mediates the dissociation of RAN from proteins involved in transport into the nucleus. Induces a conformation change in the complex formed by XPO1 and RAN that triggers the release of the nuclear export signal of cargo proteins. Promotes the disassembly of the complex formed by RAN and importin beta. Promotes dissociation of RAN from a complex with KPNA2 and CSE1L. Required for normal mitotic spindle assembly and normal progress through mitosis via its effect on RAN. Does not increase the RAN GTPase activity by itself, but increases GTP hydrolysis mediated by RANGAP1. Inhibits RCC1-dependent exchange of RAN-bound GDP by GTP.</text>
</comment>
<proteinExistence type="inferred from homology"/>
<dbReference type="InterPro" id="IPR045256">
    <property type="entry name" value="RanBP1_RanBD"/>
</dbReference>
<evidence type="ECO:0000259" key="10">
    <source>
        <dbReference type="PROSITE" id="PS50196"/>
    </source>
</evidence>
<evidence type="ECO:0000256" key="4">
    <source>
        <dbReference type="ARBA" id="ARBA00056716"/>
    </source>
</evidence>
<dbReference type="GO" id="GO:0005096">
    <property type="term" value="F:GTPase activator activity"/>
    <property type="evidence" value="ECO:0007669"/>
    <property type="project" value="UniProtKB-KW"/>
</dbReference>
<evidence type="ECO:0000256" key="1">
    <source>
        <dbReference type="ARBA" id="ARBA00022468"/>
    </source>
</evidence>
<keyword evidence="2" id="KW-0597">Phosphoprotein</keyword>
<accession>A0A075A6I2</accession>
<dbReference type="Proteomes" id="UP000054324">
    <property type="component" value="Unassembled WGS sequence"/>
</dbReference>
<feature type="compositionally biased region" description="Basic and acidic residues" evidence="9">
    <location>
        <begin position="197"/>
        <end position="213"/>
    </location>
</feature>
<dbReference type="CDD" id="cd13179">
    <property type="entry name" value="RanBD_RanBP1"/>
    <property type="match status" value="1"/>
</dbReference>
<dbReference type="PANTHER" id="PTHR23138:SF94">
    <property type="entry name" value="RAN BINDING PROTEIN 1"/>
    <property type="match status" value="1"/>
</dbReference>
<keyword evidence="1" id="KW-0343">GTPase activation</keyword>
<feature type="compositionally biased region" description="Basic and acidic residues" evidence="9">
    <location>
        <begin position="161"/>
        <end position="179"/>
    </location>
</feature>
<dbReference type="Gene3D" id="2.30.29.30">
    <property type="entry name" value="Pleckstrin-homology domain (PH domain)/Phosphotyrosine-binding domain (PTB)"/>
    <property type="match status" value="1"/>
</dbReference>
<evidence type="ECO:0000256" key="5">
    <source>
        <dbReference type="ARBA" id="ARBA00061276"/>
    </source>
</evidence>
<dbReference type="InterPro" id="IPR000156">
    <property type="entry name" value="Ran_bind_dom"/>
</dbReference>
<dbReference type="FunFam" id="2.30.29.30:FF:000824">
    <property type="entry name" value="Ran-specific GTPase-activating protein"/>
    <property type="match status" value="1"/>
</dbReference>
<evidence type="ECO:0000313" key="12">
    <source>
        <dbReference type="Proteomes" id="UP000054324"/>
    </source>
</evidence>
<dbReference type="OrthoDB" id="2357150at2759"/>
<dbReference type="EMBL" id="KL596867">
    <property type="protein sequence ID" value="KER23049.1"/>
    <property type="molecule type" value="Genomic_DNA"/>
</dbReference>
<dbReference type="PROSITE" id="PS50196">
    <property type="entry name" value="RANBD1"/>
    <property type="match status" value="1"/>
</dbReference>